<dbReference type="GO" id="GO:0003723">
    <property type="term" value="F:RNA binding"/>
    <property type="evidence" value="ECO:0007669"/>
    <property type="project" value="UniProtKB-KW"/>
</dbReference>
<dbReference type="Pfam" id="PF01480">
    <property type="entry name" value="PWI"/>
    <property type="match status" value="1"/>
</dbReference>
<accession>A0A4P9XZE7</accession>
<evidence type="ECO:0000259" key="7">
    <source>
        <dbReference type="PROSITE" id="PS50103"/>
    </source>
</evidence>
<feature type="domain" description="C3H1-type" evidence="7">
    <location>
        <begin position="181"/>
        <end position="209"/>
    </location>
</feature>
<evidence type="ECO:0000256" key="5">
    <source>
        <dbReference type="PROSITE-ProRule" id="PRU00723"/>
    </source>
</evidence>
<dbReference type="InterPro" id="IPR000571">
    <property type="entry name" value="Znf_CCCH"/>
</dbReference>
<dbReference type="PANTHER" id="PTHR14398">
    <property type="entry name" value="RNA RECOGNITION RRM/RNP DOMAIN"/>
    <property type="match status" value="1"/>
</dbReference>
<name>A0A4P9XZE7_9FUNG</name>
<keyword evidence="9" id="KW-1185">Reference proteome</keyword>
<dbReference type="GO" id="GO:0005634">
    <property type="term" value="C:nucleus"/>
    <property type="evidence" value="ECO:0007669"/>
    <property type="project" value="TreeGrafter"/>
</dbReference>
<feature type="region of interest" description="Disordered" evidence="6">
    <location>
        <begin position="73"/>
        <end position="186"/>
    </location>
</feature>
<dbReference type="SUPFAM" id="SSF90229">
    <property type="entry name" value="CCCH zinc finger"/>
    <property type="match status" value="1"/>
</dbReference>
<keyword evidence="4" id="KW-0694">RNA-binding</keyword>
<reference evidence="9" key="1">
    <citation type="journal article" date="2018" name="Nat. Microbiol.">
        <title>Leveraging single-cell genomics to expand the fungal tree of life.</title>
        <authorList>
            <person name="Ahrendt S.R."/>
            <person name="Quandt C.A."/>
            <person name="Ciobanu D."/>
            <person name="Clum A."/>
            <person name="Salamov A."/>
            <person name="Andreopoulos B."/>
            <person name="Cheng J.F."/>
            <person name="Woyke T."/>
            <person name="Pelin A."/>
            <person name="Henrissat B."/>
            <person name="Reynolds N.K."/>
            <person name="Benny G.L."/>
            <person name="Smith M.E."/>
            <person name="James T.Y."/>
            <person name="Grigoriev I.V."/>
        </authorList>
    </citation>
    <scope>NUCLEOTIDE SEQUENCE [LARGE SCALE GENOMIC DNA]</scope>
</reference>
<dbReference type="PANTHER" id="PTHR14398:SF0">
    <property type="entry name" value="ZINC FINGER PROTEIN SWM"/>
    <property type="match status" value="1"/>
</dbReference>
<feature type="compositionally biased region" description="Basic and acidic residues" evidence="6">
    <location>
        <begin position="245"/>
        <end position="271"/>
    </location>
</feature>
<dbReference type="Proteomes" id="UP000267251">
    <property type="component" value="Unassembled WGS sequence"/>
</dbReference>
<feature type="zinc finger region" description="C3H1-type" evidence="5">
    <location>
        <begin position="181"/>
        <end position="209"/>
    </location>
</feature>
<dbReference type="OrthoDB" id="443401at2759"/>
<feature type="region of interest" description="Disordered" evidence="6">
    <location>
        <begin position="234"/>
        <end position="289"/>
    </location>
</feature>
<keyword evidence="1 5" id="KW-0479">Metal-binding</keyword>
<evidence type="ECO:0000313" key="8">
    <source>
        <dbReference type="EMBL" id="RKP11787.1"/>
    </source>
</evidence>
<keyword evidence="3 5" id="KW-0862">Zinc</keyword>
<protein>
    <recommendedName>
        <fullName evidence="7">C3H1-type domain-containing protein</fullName>
    </recommendedName>
</protein>
<feature type="compositionally biased region" description="Basic and acidic residues" evidence="6">
    <location>
        <begin position="104"/>
        <end position="130"/>
    </location>
</feature>
<proteinExistence type="predicted"/>
<dbReference type="AlphaFoldDB" id="A0A4P9XZE7"/>
<dbReference type="InterPro" id="IPR045137">
    <property type="entry name" value="RBM26/27"/>
</dbReference>
<evidence type="ECO:0000256" key="2">
    <source>
        <dbReference type="ARBA" id="ARBA00022771"/>
    </source>
</evidence>
<evidence type="ECO:0000256" key="1">
    <source>
        <dbReference type="ARBA" id="ARBA00022723"/>
    </source>
</evidence>
<keyword evidence="2 5" id="KW-0863">Zinc-finger</keyword>
<dbReference type="PROSITE" id="PS50103">
    <property type="entry name" value="ZF_C3H1"/>
    <property type="match status" value="1"/>
</dbReference>
<dbReference type="EMBL" id="KZ988655">
    <property type="protein sequence ID" value="RKP11787.1"/>
    <property type="molecule type" value="Genomic_DNA"/>
</dbReference>
<evidence type="ECO:0000256" key="6">
    <source>
        <dbReference type="SAM" id="MobiDB-lite"/>
    </source>
</evidence>
<feature type="non-terminal residue" evidence="8">
    <location>
        <position position="289"/>
    </location>
</feature>
<dbReference type="InterPro" id="IPR002483">
    <property type="entry name" value="PWI_dom"/>
</dbReference>
<dbReference type="GO" id="GO:0008270">
    <property type="term" value="F:zinc ion binding"/>
    <property type="evidence" value="ECO:0007669"/>
    <property type="project" value="UniProtKB-KW"/>
</dbReference>
<dbReference type="Gene3D" id="1.20.1390.10">
    <property type="entry name" value="PWI domain"/>
    <property type="match status" value="1"/>
</dbReference>
<evidence type="ECO:0000313" key="9">
    <source>
        <dbReference type="Proteomes" id="UP000267251"/>
    </source>
</evidence>
<dbReference type="InterPro" id="IPR036855">
    <property type="entry name" value="Znf_CCCH_sf"/>
</dbReference>
<organism evidence="8 9">
    <name type="scientific">Piptocephalis cylindrospora</name>
    <dbReference type="NCBI Taxonomy" id="1907219"/>
    <lineage>
        <taxon>Eukaryota</taxon>
        <taxon>Fungi</taxon>
        <taxon>Fungi incertae sedis</taxon>
        <taxon>Zoopagomycota</taxon>
        <taxon>Zoopagomycotina</taxon>
        <taxon>Zoopagomycetes</taxon>
        <taxon>Zoopagales</taxon>
        <taxon>Piptocephalidaceae</taxon>
        <taxon>Piptocephalis</taxon>
    </lineage>
</organism>
<gene>
    <name evidence="8" type="ORF">BJ684DRAFT_21637</name>
</gene>
<evidence type="ECO:0000256" key="3">
    <source>
        <dbReference type="ARBA" id="ARBA00022833"/>
    </source>
</evidence>
<sequence>MPPAESVKAEIARLLEPLCDADPQVLADYVVVLSDTTKSTKEQEDSYQEQLVDFLGDNTGTFIRQLMPLLSSSSSASAGVAPHSNSRSDDEYRGSHSRERHHRDREDRTYGHSRRDAYELSSRDRARPGHEASSGYSRRRSISPPSHEASIQGHSRPTYPMASRPAGPPQSGYPASNRPMDRPRGRCHDFDRKGFCLRGDNCPYDHGAMAFHLPDASLHQGKGGPGMVRTPDQALYQQGPGGSRGNRDGIDRRLGDARGREGGGRNREGGGHRKGPGAGNGSVIRTLIV</sequence>
<evidence type="ECO:0000256" key="4">
    <source>
        <dbReference type="ARBA" id="ARBA00022884"/>
    </source>
</evidence>
<feature type="compositionally biased region" description="Basic and acidic residues" evidence="6">
    <location>
        <begin position="86"/>
        <end position="97"/>
    </location>
</feature>